<dbReference type="RefSeq" id="XP_013341269.1">
    <property type="nucleotide sequence ID" value="XM_013485815.1"/>
</dbReference>
<protein>
    <submittedName>
        <fullName evidence="1">Uncharacterized protein</fullName>
    </submittedName>
</protein>
<dbReference type="OrthoDB" id="10503602at2759"/>
<dbReference type="InParanoid" id="A0A074Y4R2"/>
<name>A0A074Y4R2_AURSE</name>
<sequence>MPESVTSSVLPLFEDRDERPSLVWCPCATSVHEVPWNVVVLVTVLSSRSATSGLKFRQLARQPTTSTPNNVGADPLTKKNVPIAKSIAYNVNKHIWFSLHHNVSTNASIQHPGRSRNVLLWSSWNRGSATPDVLFCGFVLLHGCEHPSR</sequence>
<gene>
    <name evidence="1" type="ORF">AUEXF2481DRAFT_418370</name>
</gene>
<dbReference type="AlphaFoldDB" id="A0A074Y4R2"/>
<proteinExistence type="predicted"/>
<evidence type="ECO:0000313" key="1">
    <source>
        <dbReference type="EMBL" id="KEQ92778.1"/>
    </source>
</evidence>
<accession>A0A074Y4R2</accession>
<dbReference type="EMBL" id="KL584769">
    <property type="protein sequence ID" value="KEQ92778.1"/>
    <property type="molecule type" value="Genomic_DNA"/>
</dbReference>
<keyword evidence="2" id="KW-1185">Reference proteome</keyword>
<reference evidence="1 2" key="1">
    <citation type="journal article" date="2014" name="BMC Genomics">
        <title>Genome sequencing of four Aureobasidium pullulans varieties: biotechnological potential, stress tolerance, and description of new species.</title>
        <authorList>
            <person name="Gostin Ar C."/>
            <person name="Ohm R.A."/>
            <person name="Kogej T."/>
            <person name="Sonjak S."/>
            <person name="Turk M."/>
            <person name="Zajc J."/>
            <person name="Zalar P."/>
            <person name="Grube M."/>
            <person name="Sun H."/>
            <person name="Han J."/>
            <person name="Sharma A."/>
            <person name="Chiniquy J."/>
            <person name="Ngan C.Y."/>
            <person name="Lipzen A."/>
            <person name="Barry K."/>
            <person name="Grigoriev I.V."/>
            <person name="Gunde-Cimerman N."/>
        </authorList>
    </citation>
    <scope>NUCLEOTIDE SEQUENCE [LARGE SCALE GENOMIC DNA]</scope>
    <source>
        <strain evidence="1 2">EXF-2481</strain>
    </source>
</reference>
<dbReference type="HOGENOM" id="CLU_1749277_0_0_1"/>
<evidence type="ECO:0000313" key="2">
    <source>
        <dbReference type="Proteomes" id="UP000030641"/>
    </source>
</evidence>
<dbReference type="Proteomes" id="UP000030641">
    <property type="component" value="Unassembled WGS sequence"/>
</dbReference>
<organism evidence="1 2">
    <name type="scientific">Aureobasidium subglaciale (strain EXF-2481)</name>
    <name type="common">Aureobasidium pullulans var. subglaciale</name>
    <dbReference type="NCBI Taxonomy" id="1043005"/>
    <lineage>
        <taxon>Eukaryota</taxon>
        <taxon>Fungi</taxon>
        <taxon>Dikarya</taxon>
        <taxon>Ascomycota</taxon>
        <taxon>Pezizomycotina</taxon>
        <taxon>Dothideomycetes</taxon>
        <taxon>Dothideomycetidae</taxon>
        <taxon>Dothideales</taxon>
        <taxon>Saccotheciaceae</taxon>
        <taxon>Aureobasidium</taxon>
    </lineage>
</organism>
<dbReference type="GeneID" id="25366979"/>